<dbReference type="GO" id="GO:0140662">
    <property type="term" value="F:ATP-dependent protein folding chaperone"/>
    <property type="evidence" value="ECO:0007669"/>
    <property type="project" value="InterPro"/>
</dbReference>
<comment type="similarity">
    <text evidence="1">Belongs to the heat shock protein 70 family.</text>
</comment>
<keyword evidence="2" id="KW-0547">Nucleotide-binding</keyword>
<evidence type="ECO:0000256" key="2">
    <source>
        <dbReference type="ARBA" id="ARBA00022741"/>
    </source>
</evidence>
<dbReference type="Pfam" id="PF00012">
    <property type="entry name" value="HSP70"/>
    <property type="match status" value="1"/>
</dbReference>
<evidence type="ECO:0000313" key="4">
    <source>
        <dbReference type="EMBL" id="CAG2225197.1"/>
    </source>
</evidence>
<dbReference type="InterPro" id="IPR013126">
    <property type="entry name" value="Hsp_70_fam"/>
</dbReference>
<keyword evidence="5" id="KW-1185">Reference proteome</keyword>
<proteinExistence type="inferred from homology"/>
<protein>
    <submittedName>
        <fullName evidence="4">Uncharacterized protein</fullName>
    </submittedName>
</protein>
<dbReference type="Proteomes" id="UP000683360">
    <property type="component" value="Unassembled WGS sequence"/>
</dbReference>
<dbReference type="Gene3D" id="3.90.640.10">
    <property type="entry name" value="Actin, Chain A, domain 4"/>
    <property type="match status" value="1"/>
</dbReference>
<dbReference type="GO" id="GO:0005524">
    <property type="term" value="F:ATP binding"/>
    <property type="evidence" value="ECO:0007669"/>
    <property type="project" value="UniProtKB-KW"/>
</dbReference>
<sequence>MKGIIVISEIIRYLKEDFLKILNQRLPGFDKHLVHWILTVPVIWDSTTRGFIRKAAIMAGIPSHKQTMSLGVKYLVVDLGGGTIDITVHKKEQKRTDSYQKKALGLKWGGKKVNDCFEEHCSSTFNRFTSFKRKHPDDYLFLMENFEQEKMQFNVDKMNKRETVRVRLPVSLTTNNSDKLSISAKSFRSFYDTPVNGLIEKLNQLLQSDVNEMQDINLILVVGGFAESSIVISELKKNFSNFNIVVPEKPGLAVMRGAVLFGFLKDLGDNKVNIKKRKPERDMKQQANPLKHRSRSDGKKVKHFLSDIVGREVIKEMRKEQLTQLVGQFQDKIYKFKKEHVERDKVIVTLPIELRDLYAKKYNNFKTLEDGLDTFTDDVSCRRDKLIITSSFFQKHFL</sequence>
<gene>
    <name evidence="4" type="ORF">MEDL_38324</name>
</gene>
<accession>A0A8S3T2U1</accession>
<dbReference type="OrthoDB" id="2963168at2759"/>
<evidence type="ECO:0000256" key="3">
    <source>
        <dbReference type="ARBA" id="ARBA00022840"/>
    </source>
</evidence>
<dbReference type="InterPro" id="IPR043129">
    <property type="entry name" value="ATPase_NBD"/>
</dbReference>
<evidence type="ECO:0000256" key="1">
    <source>
        <dbReference type="ARBA" id="ARBA00007381"/>
    </source>
</evidence>
<dbReference type="Gene3D" id="3.30.420.40">
    <property type="match status" value="2"/>
</dbReference>
<comment type="caution">
    <text evidence="4">The sequence shown here is derived from an EMBL/GenBank/DDBJ whole genome shotgun (WGS) entry which is preliminary data.</text>
</comment>
<dbReference type="EMBL" id="CAJPWZ010001840">
    <property type="protein sequence ID" value="CAG2225197.1"/>
    <property type="molecule type" value="Genomic_DNA"/>
</dbReference>
<dbReference type="AlphaFoldDB" id="A0A8S3T2U1"/>
<evidence type="ECO:0000313" key="5">
    <source>
        <dbReference type="Proteomes" id="UP000683360"/>
    </source>
</evidence>
<dbReference type="PANTHER" id="PTHR14187">
    <property type="entry name" value="ALPHA KINASE/ELONGATION FACTOR 2 KINASE"/>
    <property type="match status" value="1"/>
</dbReference>
<dbReference type="SUPFAM" id="SSF53067">
    <property type="entry name" value="Actin-like ATPase domain"/>
    <property type="match status" value="1"/>
</dbReference>
<keyword evidence="3" id="KW-0067">ATP-binding</keyword>
<reference evidence="4" key="1">
    <citation type="submission" date="2021-03" db="EMBL/GenBank/DDBJ databases">
        <authorList>
            <person name="Bekaert M."/>
        </authorList>
    </citation>
    <scope>NUCLEOTIDE SEQUENCE</scope>
</reference>
<name>A0A8S3T2U1_MYTED</name>
<dbReference type="PANTHER" id="PTHR14187:SF5">
    <property type="entry name" value="HEAT SHOCK 70 KDA PROTEIN 12A"/>
    <property type="match status" value="1"/>
</dbReference>
<organism evidence="4 5">
    <name type="scientific">Mytilus edulis</name>
    <name type="common">Blue mussel</name>
    <dbReference type="NCBI Taxonomy" id="6550"/>
    <lineage>
        <taxon>Eukaryota</taxon>
        <taxon>Metazoa</taxon>
        <taxon>Spiralia</taxon>
        <taxon>Lophotrochozoa</taxon>
        <taxon>Mollusca</taxon>
        <taxon>Bivalvia</taxon>
        <taxon>Autobranchia</taxon>
        <taxon>Pteriomorphia</taxon>
        <taxon>Mytilida</taxon>
        <taxon>Mytiloidea</taxon>
        <taxon>Mytilidae</taxon>
        <taxon>Mytilinae</taxon>
        <taxon>Mytilus</taxon>
    </lineage>
</organism>